<name>A0A4Z1G1D8_9HELO</name>
<sequence length="110" mass="12495">MKKEKKKERKEYLGSNRTFVNPVNRVEPSSPVIIVSEYSSGSRSHSGTNQKNSPPNSYLLVISDLEPPARNPSSIKFRKLEEVLISNSPRATNFIEDIQQYFLAFGKLTH</sequence>
<protein>
    <submittedName>
        <fullName evidence="2">Uncharacterized protein</fullName>
    </submittedName>
</protein>
<evidence type="ECO:0000313" key="2">
    <source>
        <dbReference type="EMBL" id="TGO28849.1"/>
    </source>
</evidence>
<evidence type="ECO:0000256" key="1">
    <source>
        <dbReference type="SAM" id="MobiDB-lite"/>
    </source>
</evidence>
<comment type="caution">
    <text evidence="2">The sequence shown here is derived from an EMBL/GenBank/DDBJ whole genome shotgun (WGS) entry which is preliminary data.</text>
</comment>
<dbReference type="AlphaFoldDB" id="A0A4Z1G1D8"/>
<proteinExistence type="predicted"/>
<accession>A0A4Z1G1D8</accession>
<feature type="compositionally biased region" description="Polar residues" evidence="1">
    <location>
        <begin position="47"/>
        <end position="56"/>
    </location>
</feature>
<dbReference type="Proteomes" id="UP000297910">
    <property type="component" value="Unassembled WGS sequence"/>
</dbReference>
<keyword evidence="3" id="KW-1185">Reference proteome</keyword>
<feature type="region of interest" description="Disordered" evidence="1">
    <location>
        <begin position="37"/>
        <end position="56"/>
    </location>
</feature>
<dbReference type="EMBL" id="PQXI01000022">
    <property type="protein sequence ID" value="TGO28849.1"/>
    <property type="molecule type" value="Genomic_DNA"/>
</dbReference>
<organism evidence="2 3">
    <name type="scientific">Botrytis paeoniae</name>
    <dbReference type="NCBI Taxonomy" id="278948"/>
    <lineage>
        <taxon>Eukaryota</taxon>
        <taxon>Fungi</taxon>
        <taxon>Dikarya</taxon>
        <taxon>Ascomycota</taxon>
        <taxon>Pezizomycotina</taxon>
        <taxon>Leotiomycetes</taxon>
        <taxon>Helotiales</taxon>
        <taxon>Sclerotiniaceae</taxon>
        <taxon>Botrytis</taxon>
    </lineage>
</organism>
<reference evidence="2 3" key="1">
    <citation type="submission" date="2017-12" db="EMBL/GenBank/DDBJ databases">
        <title>Comparative genomics of Botrytis spp.</title>
        <authorList>
            <person name="Valero-Jimenez C.A."/>
            <person name="Tapia P."/>
            <person name="Veloso J."/>
            <person name="Silva-Moreno E."/>
            <person name="Staats M."/>
            <person name="Valdes J.H."/>
            <person name="Van Kan J.A.L."/>
        </authorList>
    </citation>
    <scope>NUCLEOTIDE SEQUENCE [LARGE SCALE GENOMIC DNA]</scope>
    <source>
        <strain evidence="2 3">Bp0003</strain>
    </source>
</reference>
<evidence type="ECO:0000313" key="3">
    <source>
        <dbReference type="Proteomes" id="UP000297910"/>
    </source>
</evidence>
<gene>
    <name evidence="2" type="ORF">BPAE_0022g00390</name>
</gene>
<feature type="compositionally biased region" description="Low complexity" evidence="1">
    <location>
        <begin position="37"/>
        <end position="46"/>
    </location>
</feature>